<evidence type="ECO:0000256" key="5">
    <source>
        <dbReference type="SAM" id="Phobius"/>
    </source>
</evidence>
<sequence>MILTKTNSAFLNSTPFANLLKSLLFPTALLLFATSIAQSEIDSLSQLINDEANPSQKAGLLLKRGVLFSKNERQKGFDDLEQALIFFSEKGDDQGETDSYIAFGNLHFIYGEPHEAARYDSLAMQLAKNIQYKKGRAVAIGNLGREFINLGDLNKAETLIKEAIAIEETFKPLDKDRLAELYNRYNIIVSAKGNYLEGLSLIEKAIALSKGSKNDKQVSLIYSNYANTLSRLSKFDEAVKAHFRVIRLCEKMKDTTGLLRVYNNLGIAFRNGGEFDKAITYYKKSIALAKDAANYKSLGLNYVNLATVYSEKGQLEAMDTLYRQGIEYFEKASDIGGIAFANHNYGNFLVISKNYTEADKRLEKAYKLRKQIGAELAAASSLSVLGKSAMEQKNWKKAEEYLLAAEPIYKGKARENRNLKELYGYLKTLYTEKENFERALYYQTQELELEKSIFTENEKINALKTETTYEMEKRDMEMSLQKQKQELERQRLLLIGGSVLLILFLTSLSLWLRRKQLKEHHQAQLINIEQEHRLYLAKSLKNAEQQERKKIAHKLHDEAGSILSIAILNLKQIQADVFKRERKTQEKLETTQKLLGDISESVRNISHTLMPVALEKYGLKAAIHDIVNAVNTSQKLTVEEIIEGLDDTSSWSEEYCLTVYRIVQEAMNNIIKHAQATHVLLQLVELEDSVTVYIEDNGKGIDSNLRKDGIGLKMLKNNVAYLNGTIEINGNSNNGTFILAELPIEITKKTK</sequence>
<accession>A0A137RJ86</accession>
<dbReference type="SMART" id="SM00028">
    <property type="entry name" value="TPR"/>
    <property type="match status" value="7"/>
</dbReference>
<evidence type="ECO:0000256" key="1">
    <source>
        <dbReference type="ARBA" id="ARBA00022679"/>
    </source>
</evidence>
<evidence type="ECO:0000256" key="2">
    <source>
        <dbReference type="ARBA" id="ARBA00022777"/>
    </source>
</evidence>
<dbReference type="PROSITE" id="PS50005">
    <property type="entry name" value="TPR"/>
    <property type="match status" value="1"/>
</dbReference>
<dbReference type="InterPro" id="IPR005467">
    <property type="entry name" value="His_kinase_dom"/>
</dbReference>
<dbReference type="RefSeq" id="WP_062621374.1">
    <property type="nucleotide sequence ID" value="NZ_JRWG01000003.1"/>
</dbReference>
<reference evidence="8" key="1">
    <citation type="submission" date="2014-10" db="EMBL/GenBank/DDBJ databases">
        <title>Genome sequencing of Vitellibacter sp. D-24.</title>
        <authorList>
            <person name="Thevarajoo S."/>
            <person name="Selvaratnam C."/>
            <person name="Goh K.M."/>
            <person name="Chong C.S."/>
        </authorList>
    </citation>
    <scope>NUCLEOTIDE SEQUENCE [LARGE SCALE GENOMIC DNA]</scope>
    <source>
        <strain evidence="8">D-24</strain>
    </source>
</reference>
<dbReference type="Pfam" id="PF07730">
    <property type="entry name" value="HisKA_3"/>
    <property type="match status" value="1"/>
</dbReference>
<reference evidence="7 8" key="2">
    <citation type="journal article" date="2016" name="Int. J. Syst. Evol. Microbiol.">
        <title>Vitellibacter aquimaris sp. nov., a marine bacterium isolated from seawater.</title>
        <authorList>
            <person name="Thevarajoo S."/>
            <person name="Selvaratnam C."/>
            <person name="Goh K.M."/>
            <person name="Hong K.W."/>
            <person name="Chan X.Y."/>
            <person name="Chan K.G."/>
            <person name="Chong C.S."/>
        </authorList>
    </citation>
    <scope>NUCLEOTIDE SEQUENCE [LARGE SCALE GENOMIC DNA]</scope>
    <source>
        <strain evidence="7 8">D-24</strain>
    </source>
</reference>
<dbReference type="GO" id="GO:0000155">
    <property type="term" value="F:phosphorelay sensor kinase activity"/>
    <property type="evidence" value="ECO:0007669"/>
    <property type="project" value="InterPro"/>
</dbReference>
<keyword evidence="2" id="KW-0418">Kinase</keyword>
<dbReference type="CDD" id="cd16917">
    <property type="entry name" value="HATPase_UhpB-NarQ-NarX-like"/>
    <property type="match status" value="1"/>
</dbReference>
<dbReference type="Gene3D" id="1.20.5.1930">
    <property type="match status" value="1"/>
</dbReference>
<dbReference type="Pfam" id="PF02518">
    <property type="entry name" value="HATPase_c"/>
    <property type="match status" value="1"/>
</dbReference>
<dbReference type="InterPro" id="IPR011712">
    <property type="entry name" value="Sig_transdc_His_kin_sub3_dim/P"/>
</dbReference>
<evidence type="ECO:0000313" key="8">
    <source>
        <dbReference type="Proteomes" id="UP000070138"/>
    </source>
</evidence>
<proteinExistence type="predicted"/>
<keyword evidence="5" id="KW-0812">Transmembrane</keyword>
<dbReference type="GO" id="GO:0046983">
    <property type="term" value="F:protein dimerization activity"/>
    <property type="evidence" value="ECO:0007669"/>
    <property type="project" value="InterPro"/>
</dbReference>
<keyword evidence="5" id="KW-0472">Membrane</keyword>
<dbReference type="OrthoDB" id="9778366at2"/>
<evidence type="ECO:0000259" key="6">
    <source>
        <dbReference type="PROSITE" id="PS50109"/>
    </source>
</evidence>
<protein>
    <recommendedName>
        <fullName evidence="6">Histidine kinase domain-containing protein</fullName>
    </recommendedName>
</protein>
<dbReference type="InterPro" id="IPR050482">
    <property type="entry name" value="Sensor_HK_TwoCompSys"/>
</dbReference>
<evidence type="ECO:0000256" key="3">
    <source>
        <dbReference type="ARBA" id="ARBA00023012"/>
    </source>
</evidence>
<dbReference type="InterPro" id="IPR003594">
    <property type="entry name" value="HATPase_dom"/>
</dbReference>
<dbReference type="SUPFAM" id="SSF55874">
    <property type="entry name" value="ATPase domain of HSP90 chaperone/DNA topoisomerase II/histidine kinase"/>
    <property type="match status" value="1"/>
</dbReference>
<dbReference type="Gene3D" id="3.30.565.10">
    <property type="entry name" value="Histidine kinase-like ATPase, C-terminal domain"/>
    <property type="match status" value="1"/>
</dbReference>
<feature type="repeat" description="TPR" evidence="4">
    <location>
        <begin position="259"/>
        <end position="292"/>
    </location>
</feature>
<evidence type="ECO:0000256" key="4">
    <source>
        <dbReference type="PROSITE-ProRule" id="PRU00339"/>
    </source>
</evidence>
<comment type="caution">
    <text evidence="7">The sequence shown here is derived from an EMBL/GenBank/DDBJ whole genome shotgun (WGS) entry which is preliminary data.</text>
</comment>
<dbReference type="InterPro" id="IPR019734">
    <property type="entry name" value="TPR_rpt"/>
</dbReference>
<keyword evidence="4" id="KW-0802">TPR repeat</keyword>
<feature type="transmembrane region" description="Helical" evidence="5">
    <location>
        <begin position="492"/>
        <end position="512"/>
    </location>
</feature>
<dbReference type="EMBL" id="JRWG01000003">
    <property type="protein sequence ID" value="KXO00204.1"/>
    <property type="molecule type" value="Genomic_DNA"/>
</dbReference>
<dbReference type="Proteomes" id="UP000070138">
    <property type="component" value="Unassembled WGS sequence"/>
</dbReference>
<dbReference type="InterPro" id="IPR011990">
    <property type="entry name" value="TPR-like_helical_dom_sf"/>
</dbReference>
<dbReference type="GO" id="GO:0016020">
    <property type="term" value="C:membrane"/>
    <property type="evidence" value="ECO:0007669"/>
    <property type="project" value="InterPro"/>
</dbReference>
<evidence type="ECO:0000313" key="7">
    <source>
        <dbReference type="EMBL" id="KXO00204.1"/>
    </source>
</evidence>
<dbReference type="Pfam" id="PF13424">
    <property type="entry name" value="TPR_12"/>
    <property type="match status" value="2"/>
</dbReference>
<dbReference type="PANTHER" id="PTHR24421">
    <property type="entry name" value="NITRATE/NITRITE SENSOR PROTEIN NARX-RELATED"/>
    <property type="match status" value="1"/>
</dbReference>
<keyword evidence="3" id="KW-0902">Two-component regulatory system</keyword>
<dbReference type="InterPro" id="IPR036890">
    <property type="entry name" value="HATPase_C_sf"/>
</dbReference>
<dbReference type="AlphaFoldDB" id="A0A137RJ86"/>
<organism evidence="7 8">
    <name type="scientific">Aequorivita aquimaris</name>
    <dbReference type="NCBI Taxonomy" id="1548749"/>
    <lineage>
        <taxon>Bacteria</taxon>
        <taxon>Pseudomonadati</taxon>
        <taxon>Bacteroidota</taxon>
        <taxon>Flavobacteriia</taxon>
        <taxon>Flavobacteriales</taxon>
        <taxon>Flavobacteriaceae</taxon>
        <taxon>Aequorivita</taxon>
    </lineage>
</organism>
<dbReference type="STRING" id="1548749.LS48_07000"/>
<keyword evidence="8" id="KW-1185">Reference proteome</keyword>
<dbReference type="Gene3D" id="1.25.40.10">
    <property type="entry name" value="Tetratricopeptide repeat domain"/>
    <property type="match status" value="2"/>
</dbReference>
<name>A0A137RJ86_9FLAO</name>
<feature type="domain" description="Histidine kinase" evidence="6">
    <location>
        <begin position="550"/>
        <end position="746"/>
    </location>
</feature>
<gene>
    <name evidence="7" type="ORF">LS48_07000</name>
</gene>
<keyword evidence="5" id="KW-1133">Transmembrane helix</keyword>
<keyword evidence="1" id="KW-0808">Transferase</keyword>
<dbReference type="PROSITE" id="PS50109">
    <property type="entry name" value="HIS_KIN"/>
    <property type="match status" value="1"/>
</dbReference>
<dbReference type="SMART" id="SM00387">
    <property type="entry name" value="HATPase_c"/>
    <property type="match status" value="1"/>
</dbReference>
<dbReference type="PANTHER" id="PTHR24421:SF58">
    <property type="entry name" value="SIGNAL TRANSDUCTION HISTIDINE-PROTEIN KINASE_PHOSPHATASE UHPB"/>
    <property type="match status" value="1"/>
</dbReference>
<dbReference type="Pfam" id="PF13181">
    <property type="entry name" value="TPR_8"/>
    <property type="match status" value="1"/>
</dbReference>
<dbReference type="SUPFAM" id="SSF48452">
    <property type="entry name" value="TPR-like"/>
    <property type="match status" value="3"/>
</dbReference>